<dbReference type="Gene3D" id="2.60.60.20">
    <property type="entry name" value="PLAT/LH2 domain"/>
    <property type="match status" value="1"/>
</dbReference>
<name>A0ABU6RWD0_9FABA</name>
<proteinExistence type="predicted"/>
<reference evidence="2 3" key="1">
    <citation type="journal article" date="2023" name="Plants (Basel)">
        <title>Bridging the Gap: Combining Genomics and Transcriptomics Approaches to Understand Stylosanthes scabra, an Orphan Legume from the Brazilian Caatinga.</title>
        <authorList>
            <person name="Ferreira-Neto J.R.C."/>
            <person name="da Silva M.D."/>
            <person name="Binneck E."/>
            <person name="de Melo N.F."/>
            <person name="da Silva R.H."/>
            <person name="de Melo A.L.T.M."/>
            <person name="Pandolfi V."/>
            <person name="Bustamante F.O."/>
            <person name="Brasileiro-Vidal A.C."/>
            <person name="Benko-Iseppon A.M."/>
        </authorList>
    </citation>
    <scope>NUCLEOTIDE SEQUENCE [LARGE SCALE GENOMIC DNA]</scope>
    <source>
        <tissue evidence="2">Leaves</tissue>
    </source>
</reference>
<keyword evidence="3" id="KW-1185">Reference proteome</keyword>
<organism evidence="2 3">
    <name type="scientific">Stylosanthes scabra</name>
    <dbReference type="NCBI Taxonomy" id="79078"/>
    <lineage>
        <taxon>Eukaryota</taxon>
        <taxon>Viridiplantae</taxon>
        <taxon>Streptophyta</taxon>
        <taxon>Embryophyta</taxon>
        <taxon>Tracheophyta</taxon>
        <taxon>Spermatophyta</taxon>
        <taxon>Magnoliopsida</taxon>
        <taxon>eudicotyledons</taxon>
        <taxon>Gunneridae</taxon>
        <taxon>Pentapetalae</taxon>
        <taxon>rosids</taxon>
        <taxon>fabids</taxon>
        <taxon>Fabales</taxon>
        <taxon>Fabaceae</taxon>
        <taxon>Papilionoideae</taxon>
        <taxon>50 kb inversion clade</taxon>
        <taxon>dalbergioids sensu lato</taxon>
        <taxon>Dalbergieae</taxon>
        <taxon>Pterocarpus clade</taxon>
        <taxon>Stylosanthes</taxon>
    </lineage>
</organism>
<evidence type="ECO:0000259" key="1">
    <source>
        <dbReference type="SMART" id="SM00308"/>
    </source>
</evidence>
<sequence>MSRLFGGGGQTITGTVVLMQKAVLDVNSLTNLTSPGGIFDTSWDGLTSILDTATSFLGRSVAFQLISSDKLDSSGKGKVGNTTYLKAAINNLPTLGDKQNAFNIEFDYDSNFGIPGA</sequence>
<gene>
    <name evidence="2" type="primary">LOX2_23</name>
    <name evidence="2" type="ORF">PIB30_096155</name>
</gene>
<feature type="non-terminal residue" evidence="2">
    <location>
        <position position="117"/>
    </location>
</feature>
<comment type="caution">
    <text evidence="2">The sequence shown here is derived from an EMBL/GenBank/DDBJ whole genome shotgun (WGS) entry which is preliminary data.</text>
</comment>
<evidence type="ECO:0000313" key="3">
    <source>
        <dbReference type="Proteomes" id="UP001341840"/>
    </source>
</evidence>
<dbReference type="InterPro" id="IPR036392">
    <property type="entry name" value="PLAT/LH2_dom_sf"/>
</dbReference>
<protein>
    <submittedName>
        <fullName evidence="2">Lox2p</fullName>
    </submittedName>
</protein>
<accession>A0ABU6RWD0</accession>
<dbReference type="Proteomes" id="UP001341840">
    <property type="component" value="Unassembled WGS sequence"/>
</dbReference>
<dbReference type="SUPFAM" id="SSF49723">
    <property type="entry name" value="Lipase/lipooxygenase domain (PLAT/LH2 domain)"/>
    <property type="match status" value="1"/>
</dbReference>
<evidence type="ECO:0000313" key="2">
    <source>
        <dbReference type="EMBL" id="MED6128280.1"/>
    </source>
</evidence>
<dbReference type="InterPro" id="IPR001024">
    <property type="entry name" value="PLAT/LH2_dom"/>
</dbReference>
<dbReference type="EMBL" id="JASCZI010032463">
    <property type="protein sequence ID" value="MED6128280.1"/>
    <property type="molecule type" value="Genomic_DNA"/>
</dbReference>
<feature type="domain" description="PLAT" evidence="1">
    <location>
        <begin position="10"/>
        <end position="117"/>
    </location>
</feature>
<dbReference type="SMART" id="SM00308">
    <property type="entry name" value="LH2"/>
    <property type="match status" value="1"/>
</dbReference>